<dbReference type="GO" id="GO:0030016">
    <property type="term" value="C:myofibril"/>
    <property type="evidence" value="ECO:0007669"/>
    <property type="project" value="UniProtKB-SubCell"/>
</dbReference>
<sequence length="364" mass="41582">LICPSCLLHLSVRAATVGPKNPEDPKATPRKVVYLHCLMCRWSSRDVGIPDQIAATGGWPERENVHSVRLMEIIEWYKSVVLLEKQQKMEKDKKKQRKYMSFTDKTGLTAEMIRKRIGLTESPNPLLKAKAKPLEGATAREEVEELPESIFTESIKLNELTTISQRLLQPEWQPVTVDKLFPIHKHLSVKQSLRCRSCEHNVSKPEFNPNSVRFKIQLFAYYHIPEIRIVTVEPLRAGQPSELLLKFINPTQHQTVITILNLSAMPDVLQEDKMPDTSTEEELKPIEKEPLSLTLTQSPSLLHSSLSRQPSFTIKPRPIKEQAGADIEAPEANFILPPRDDAAEFDESGDNYNFNDDPRLVKWR</sequence>
<dbReference type="GO" id="GO:0001725">
    <property type="term" value="C:stress fiber"/>
    <property type="evidence" value="ECO:0007669"/>
    <property type="project" value="UniProtKB-SubCell"/>
</dbReference>
<proteinExistence type="inferred from homology"/>
<evidence type="ECO:0000256" key="14">
    <source>
        <dbReference type="ARBA" id="ARBA00093507"/>
    </source>
</evidence>
<keyword evidence="5" id="KW-0963">Cytoplasm</keyword>
<evidence type="ECO:0000256" key="15">
    <source>
        <dbReference type="SAM" id="MobiDB-lite"/>
    </source>
</evidence>
<dbReference type="EMBL" id="LJIG01016172">
    <property type="protein sequence ID" value="KRT81399.1"/>
    <property type="molecule type" value="Genomic_DNA"/>
</dbReference>
<evidence type="ECO:0000256" key="6">
    <source>
        <dbReference type="ARBA" id="ARBA00022499"/>
    </source>
</evidence>
<dbReference type="PANTHER" id="PTHR13034">
    <property type="entry name" value="DYNACTIN P62 SUBUNIT"/>
    <property type="match status" value="1"/>
</dbReference>
<dbReference type="GO" id="GO:0005813">
    <property type="term" value="C:centrosome"/>
    <property type="evidence" value="ECO:0007669"/>
    <property type="project" value="UniProtKB-SubCell"/>
</dbReference>
<name>A0A0T6B3F5_9SCAR</name>
<evidence type="ECO:0000256" key="7">
    <source>
        <dbReference type="ARBA" id="ARBA00022553"/>
    </source>
</evidence>
<evidence type="ECO:0000256" key="9">
    <source>
        <dbReference type="ARBA" id="ARBA00022990"/>
    </source>
</evidence>
<dbReference type="OrthoDB" id="283815at2759"/>
<feature type="non-terminal residue" evidence="16">
    <location>
        <position position="1"/>
    </location>
</feature>
<evidence type="ECO:0000256" key="11">
    <source>
        <dbReference type="ARBA" id="ARBA00023212"/>
    </source>
</evidence>
<comment type="similarity">
    <text evidence="12">Belongs to the dynactin subunit 4 family.</text>
</comment>
<evidence type="ECO:0000256" key="8">
    <source>
        <dbReference type="ARBA" id="ARBA00022843"/>
    </source>
</evidence>
<dbReference type="Pfam" id="PF05502">
    <property type="entry name" value="Dynactin_p62"/>
    <property type="match status" value="1"/>
</dbReference>
<gene>
    <name evidence="16" type="ORF">AMK59_5019</name>
</gene>
<dbReference type="Proteomes" id="UP000051574">
    <property type="component" value="Unassembled WGS sequence"/>
</dbReference>
<evidence type="ECO:0000256" key="1">
    <source>
        <dbReference type="ARBA" id="ARBA00004300"/>
    </source>
</evidence>
<evidence type="ECO:0000256" key="4">
    <source>
        <dbReference type="ARBA" id="ARBA00004657"/>
    </source>
</evidence>
<protein>
    <recommendedName>
        <fullName evidence="13">Dynactin subunit 4</fullName>
    </recommendedName>
</protein>
<keyword evidence="10" id="KW-0175">Coiled coil</keyword>
<evidence type="ECO:0000256" key="3">
    <source>
        <dbReference type="ARBA" id="ARBA00004544"/>
    </source>
</evidence>
<keyword evidence="11" id="KW-0206">Cytoskeleton</keyword>
<comment type="subunit">
    <text evidence="14">Subunit of dynactin, a multiprotein complex part of a tripartite complex with dynein and a adapter, such as BICDL1, BICD2 or HOOK3. The dynactin complex is built around ACTR1A/ACTB filament and consists of an actin-related filament composed of a shoulder domain, a pointed end and a barbed end. Its length is defined by its flexible shoulder domain. The soulder is composed of 2 DCTN1 subunits, 4 DCTN2 and 2 DCTN3. The 4 DCNT2 (via N-terminus) bind the ACTR1A filament and act as molecular rulers to determine the length. The pointed end is important for binding dynein-dynactin cargo adapters. Consists of 4 subunits: ACTR10, DCNT4, DCTN5 and DCTN6. The barbed end is composed of a CAPZA1:CAPZB heterodimers, which binds ACTR1A/ACTB filament and dynactin and stabilizes dynactin. Interacts with ATP7B, but not ATP7A, in a copper-dependent manner. Interacts with ANK2; this interaction is required for localization at costameres. Interacts with N4BP2L1.</text>
</comment>
<dbReference type="GO" id="GO:0005869">
    <property type="term" value="C:dynactin complex"/>
    <property type="evidence" value="ECO:0007669"/>
    <property type="project" value="InterPro"/>
</dbReference>
<reference evidence="16 17" key="1">
    <citation type="submission" date="2015-09" db="EMBL/GenBank/DDBJ databases">
        <title>Draft genome of the scarab beetle Oryctes borbonicus.</title>
        <authorList>
            <person name="Meyer J.M."/>
            <person name="Markov G.V."/>
            <person name="Baskaran P."/>
            <person name="Herrmann M."/>
            <person name="Sommer R.J."/>
            <person name="Roedelsperger C."/>
        </authorList>
    </citation>
    <scope>NUCLEOTIDE SEQUENCE [LARGE SCALE GENOMIC DNA]</scope>
    <source>
        <strain evidence="16">OB123</strain>
        <tissue evidence="16">Whole animal</tissue>
    </source>
</reference>
<feature type="region of interest" description="Disordered" evidence="15">
    <location>
        <begin position="341"/>
        <end position="364"/>
    </location>
</feature>
<evidence type="ECO:0000256" key="13">
    <source>
        <dbReference type="ARBA" id="ARBA00034864"/>
    </source>
</evidence>
<keyword evidence="8" id="KW-0832">Ubl conjugation</keyword>
<dbReference type="InterPro" id="IPR008603">
    <property type="entry name" value="DCTN4"/>
</dbReference>
<keyword evidence="6" id="KW-1017">Isopeptide bond</keyword>
<dbReference type="GO" id="GO:0005938">
    <property type="term" value="C:cell cortex"/>
    <property type="evidence" value="ECO:0007669"/>
    <property type="project" value="UniProtKB-SubCell"/>
</dbReference>
<keyword evidence="9" id="KW-0007">Acetylation</keyword>
<dbReference type="AlphaFoldDB" id="A0A0T6B3F5"/>
<evidence type="ECO:0000256" key="12">
    <source>
        <dbReference type="ARBA" id="ARBA00034776"/>
    </source>
</evidence>
<comment type="caution">
    <text evidence="16">The sequence shown here is derived from an EMBL/GenBank/DDBJ whole genome shotgun (WGS) entry which is preliminary data.</text>
</comment>
<organism evidence="16 17">
    <name type="scientific">Oryctes borbonicus</name>
    <dbReference type="NCBI Taxonomy" id="1629725"/>
    <lineage>
        <taxon>Eukaryota</taxon>
        <taxon>Metazoa</taxon>
        <taxon>Ecdysozoa</taxon>
        <taxon>Arthropoda</taxon>
        <taxon>Hexapoda</taxon>
        <taxon>Insecta</taxon>
        <taxon>Pterygota</taxon>
        <taxon>Neoptera</taxon>
        <taxon>Endopterygota</taxon>
        <taxon>Coleoptera</taxon>
        <taxon>Polyphaga</taxon>
        <taxon>Scarabaeiformia</taxon>
        <taxon>Scarabaeidae</taxon>
        <taxon>Dynastinae</taxon>
        <taxon>Oryctes</taxon>
    </lineage>
</organism>
<evidence type="ECO:0000256" key="2">
    <source>
        <dbReference type="ARBA" id="ARBA00004529"/>
    </source>
</evidence>
<evidence type="ECO:0000256" key="5">
    <source>
        <dbReference type="ARBA" id="ARBA00022490"/>
    </source>
</evidence>
<evidence type="ECO:0000256" key="10">
    <source>
        <dbReference type="ARBA" id="ARBA00023054"/>
    </source>
</evidence>
<evidence type="ECO:0000313" key="16">
    <source>
        <dbReference type="EMBL" id="KRT81399.1"/>
    </source>
</evidence>
<accession>A0A0T6B3F5</accession>
<comment type="subcellular location">
    <subcellularLocation>
        <location evidence="3">Cytoplasm</location>
        <location evidence="3">Cell cortex</location>
    </subcellularLocation>
    <subcellularLocation>
        <location evidence="1">Cytoplasm</location>
        <location evidence="1">Cytoskeleton</location>
        <location evidence="1">Microtubule organizing center</location>
        <location evidence="1">Centrosome</location>
    </subcellularLocation>
    <subcellularLocation>
        <location evidence="2">Cytoplasm</location>
        <location evidence="2">Cytoskeleton</location>
        <location evidence="2">Stress fiber</location>
    </subcellularLocation>
    <subcellularLocation>
        <location evidence="4">Cytoplasm</location>
        <location evidence="4">Myofibril</location>
    </subcellularLocation>
</comment>
<dbReference type="PANTHER" id="PTHR13034:SF2">
    <property type="entry name" value="DYNACTIN SUBUNIT 4"/>
    <property type="match status" value="1"/>
</dbReference>
<evidence type="ECO:0000313" key="17">
    <source>
        <dbReference type="Proteomes" id="UP000051574"/>
    </source>
</evidence>
<feature type="non-terminal residue" evidence="16">
    <location>
        <position position="364"/>
    </location>
</feature>
<keyword evidence="7" id="KW-0597">Phosphoprotein</keyword>
<keyword evidence="17" id="KW-1185">Reference proteome</keyword>